<keyword evidence="2" id="KW-1185">Reference proteome</keyword>
<proteinExistence type="predicted"/>
<evidence type="ECO:0000313" key="2">
    <source>
        <dbReference type="Proteomes" id="UP001199642"/>
    </source>
</evidence>
<dbReference type="RefSeq" id="WP_231820061.1">
    <property type="nucleotide sequence ID" value="NZ_CP082781.1"/>
</dbReference>
<name>A0ABY3RTW6_9MICO</name>
<organism evidence="1 2">
    <name type="scientific">Microbacterium resistens</name>
    <dbReference type="NCBI Taxonomy" id="156977"/>
    <lineage>
        <taxon>Bacteria</taxon>
        <taxon>Bacillati</taxon>
        <taxon>Actinomycetota</taxon>
        <taxon>Actinomycetes</taxon>
        <taxon>Micrococcales</taxon>
        <taxon>Microbacteriaceae</taxon>
        <taxon>Microbacterium</taxon>
    </lineage>
</organism>
<dbReference type="Proteomes" id="UP001199642">
    <property type="component" value="Chromosome"/>
</dbReference>
<sequence length="328" mass="35755">MAHEIDELAPGVHGFASARVDAWHRLGVTLDSTFDAQQAMDAAHLGGWNVRKAPMFYQDDPESAASPVPVPDRWATVRTNPVTGYVEYLGTVGSHYTPIQNEEHAELLNALVDESGAHFETAGSLRGGRETFITMKMPDTMQVGGKDAVDLNLVALNSHDGNSAFRFLVSPVRVVCANTQAAAIRSAKATFSIRHTGKAGRELQEAREALGLTWKYVEAFQAEAEALLARRYTNKQFDAYAAQLFGITDEGKASKRAIQNRDGLISLYRDSDTLTGIRGTRWGAYQAVTEYVDHYAPANGEDQALARATRTITSHKADGIKKAAFALL</sequence>
<evidence type="ECO:0000313" key="1">
    <source>
        <dbReference type="EMBL" id="UGS26344.1"/>
    </source>
</evidence>
<dbReference type="InterPro" id="IPR026325">
    <property type="entry name" value="DUF932"/>
</dbReference>
<protein>
    <submittedName>
        <fullName evidence="1">DUF945 domain-containing protein</fullName>
    </submittedName>
</protein>
<reference evidence="1 2" key="1">
    <citation type="submission" date="2023-01" db="EMBL/GenBank/DDBJ databases">
        <title>Characterization of estradiol degrading bacteria Microbacterium sp. MZT7 and reveal degrading genes through genome analysis.</title>
        <authorList>
            <person name="Hao P."/>
            <person name="Gao Y."/>
        </authorList>
    </citation>
    <scope>NUCLEOTIDE SEQUENCE [LARGE SCALE GENOMIC DNA]</scope>
    <source>
        <strain evidence="1 2">MZT7</strain>
    </source>
</reference>
<accession>A0ABY3RTW6</accession>
<dbReference type="EMBL" id="CP082781">
    <property type="protein sequence ID" value="UGS26344.1"/>
    <property type="molecule type" value="Genomic_DNA"/>
</dbReference>
<dbReference type="InterPro" id="IPR017686">
    <property type="entry name" value="Phg/plasmid-like_prot"/>
</dbReference>
<gene>
    <name evidence="1" type="ORF">K8F61_17215</name>
</gene>
<dbReference type="NCBIfam" id="TIGR03299">
    <property type="entry name" value="LGT_TIGR03299"/>
    <property type="match status" value="1"/>
</dbReference>
<dbReference type="Pfam" id="PF06067">
    <property type="entry name" value="DUF932"/>
    <property type="match status" value="1"/>
</dbReference>